<organism evidence="2">
    <name type="scientific">Aspergillus flavus</name>
    <dbReference type="NCBI Taxonomy" id="5059"/>
    <lineage>
        <taxon>Eukaryota</taxon>
        <taxon>Fungi</taxon>
        <taxon>Dikarya</taxon>
        <taxon>Ascomycota</taxon>
        <taxon>Pezizomycotina</taxon>
        <taxon>Eurotiomycetes</taxon>
        <taxon>Eurotiomycetidae</taxon>
        <taxon>Eurotiales</taxon>
        <taxon>Aspergillaceae</taxon>
        <taxon>Aspergillus</taxon>
        <taxon>Aspergillus subgen. Circumdati</taxon>
    </lineage>
</organism>
<sequence>MGPHTSGVDSPKNHRVGEHYGTHNPVPTIQKFLEHLEKDKQDRKAHEEAVTAREKEEDARGEAKPHKPRKRPGKGKTRMVTDPTTGREIEVEDQDADSMEVVKNPKLVVPNANLGKPTVSIQHGLTLS</sequence>
<feature type="compositionally biased region" description="Basic and acidic residues" evidence="1">
    <location>
        <begin position="32"/>
        <end position="65"/>
    </location>
</feature>
<gene>
    <name evidence="2" type="ORF">BDV35DRAFT_86325</name>
</gene>
<dbReference type="AlphaFoldDB" id="A0A5N6GKV1"/>
<dbReference type="PANTHER" id="PTHR47348">
    <property type="entry name" value="MEIOTICALLY UP-REGULATED GENE 190 PROTEIN"/>
    <property type="match status" value="1"/>
</dbReference>
<dbReference type="PANTHER" id="PTHR47348:SF3">
    <property type="entry name" value="MEIOTICALLY UP-REGULATED GENE 190 PROTEIN"/>
    <property type="match status" value="1"/>
</dbReference>
<protein>
    <submittedName>
        <fullName evidence="2">Uncharacterized protein</fullName>
    </submittedName>
</protein>
<dbReference type="Proteomes" id="UP000325434">
    <property type="component" value="Unassembled WGS sequence"/>
</dbReference>
<dbReference type="VEuPathDB" id="FungiDB:F9C07_2055353"/>
<dbReference type="EMBL" id="ML734704">
    <property type="protein sequence ID" value="KAB8241073.1"/>
    <property type="molecule type" value="Genomic_DNA"/>
</dbReference>
<accession>A0A5N6GKV1</accession>
<dbReference type="VEuPathDB" id="FungiDB:AFLA_000561"/>
<feature type="compositionally biased region" description="Basic residues" evidence="1">
    <location>
        <begin position="66"/>
        <end position="77"/>
    </location>
</feature>
<feature type="compositionally biased region" description="Basic and acidic residues" evidence="1">
    <location>
        <begin position="11"/>
        <end position="21"/>
    </location>
</feature>
<evidence type="ECO:0000256" key="1">
    <source>
        <dbReference type="SAM" id="MobiDB-lite"/>
    </source>
</evidence>
<proteinExistence type="predicted"/>
<reference evidence="2" key="1">
    <citation type="submission" date="2019-04" db="EMBL/GenBank/DDBJ databases">
        <title>Friends and foes A comparative genomics study of 23 Aspergillus species from section Flavi.</title>
        <authorList>
            <consortium name="DOE Joint Genome Institute"/>
            <person name="Kjaerbolling I."/>
            <person name="Vesth T."/>
            <person name="Frisvad J.C."/>
            <person name="Nybo J.L."/>
            <person name="Theobald S."/>
            <person name="Kildgaard S."/>
            <person name="Isbrandt T."/>
            <person name="Kuo A."/>
            <person name="Sato A."/>
            <person name="Lyhne E.K."/>
            <person name="Kogle M.E."/>
            <person name="Wiebenga A."/>
            <person name="Kun R.S."/>
            <person name="Lubbers R.J."/>
            <person name="Makela M.R."/>
            <person name="Barry K."/>
            <person name="Chovatia M."/>
            <person name="Clum A."/>
            <person name="Daum C."/>
            <person name="Haridas S."/>
            <person name="He G."/>
            <person name="LaButti K."/>
            <person name="Lipzen A."/>
            <person name="Mondo S."/>
            <person name="Riley R."/>
            <person name="Salamov A."/>
            <person name="Simmons B.A."/>
            <person name="Magnuson J.K."/>
            <person name="Henrissat B."/>
            <person name="Mortensen U.H."/>
            <person name="Larsen T.O."/>
            <person name="Devries R.P."/>
            <person name="Grigoriev I.V."/>
            <person name="Machida M."/>
            <person name="Baker S.E."/>
            <person name="Andersen M.R."/>
        </authorList>
    </citation>
    <scope>NUCLEOTIDE SEQUENCE [LARGE SCALE GENOMIC DNA]</scope>
    <source>
        <strain evidence="2">CBS 121.62</strain>
    </source>
</reference>
<evidence type="ECO:0000313" key="2">
    <source>
        <dbReference type="EMBL" id="KAB8241073.1"/>
    </source>
</evidence>
<name>A0A5N6GKV1_ASPFL</name>
<feature type="region of interest" description="Disordered" evidence="1">
    <location>
        <begin position="1"/>
        <end position="98"/>
    </location>
</feature>